<dbReference type="EMBL" id="FNAB01000001">
    <property type="protein sequence ID" value="SDC56631.1"/>
    <property type="molecule type" value="Genomic_DNA"/>
</dbReference>
<organism evidence="1 2">
    <name type="scientific">Rhodococcus tukisamuensis</name>
    <dbReference type="NCBI Taxonomy" id="168276"/>
    <lineage>
        <taxon>Bacteria</taxon>
        <taxon>Bacillati</taxon>
        <taxon>Actinomycetota</taxon>
        <taxon>Actinomycetes</taxon>
        <taxon>Mycobacteriales</taxon>
        <taxon>Nocardiaceae</taxon>
        <taxon>Rhodococcus</taxon>
    </lineage>
</organism>
<proteinExistence type="predicted"/>
<evidence type="ECO:0000313" key="2">
    <source>
        <dbReference type="Proteomes" id="UP000199417"/>
    </source>
</evidence>
<protein>
    <submittedName>
        <fullName evidence="1">Uncharacterized protein</fullName>
    </submittedName>
</protein>
<dbReference type="AlphaFoldDB" id="A0A1G6MMD2"/>
<gene>
    <name evidence="1" type="ORF">SAMN05444580_101234</name>
</gene>
<keyword evidence="2" id="KW-1185">Reference proteome</keyword>
<reference evidence="1 2" key="1">
    <citation type="submission" date="2016-10" db="EMBL/GenBank/DDBJ databases">
        <authorList>
            <person name="de Groot N.N."/>
        </authorList>
    </citation>
    <scope>NUCLEOTIDE SEQUENCE [LARGE SCALE GENOMIC DNA]</scope>
    <source>
        <strain evidence="1 2">JCM 11308</strain>
    </source>
</reference>
<sequence length="126" mass="13089">MVQEPIATEAVVAPEPVIVDCQPGMGPVTTYWSDGTATGYSDYCQSVQDQAVAAEAAANTPVCDGNVCTYPNGVQMADPSTHQVVVPYTCGYDVLCDENGNVIPGPETGVMLGNGWRCAGNGCTRP</sequence>
<accession>A0A1G6MMD2</accession>
<name>A0A1G6MMD2_9NOCA</name>
<evidence type="ECO:0000313" key="1">
    <source>
        <dbReference type="EMBL" id="SDC56631.1"/>
    </source>
</evidence>
<dbReference type="Proteomes" id="UP000199417">
    <property type="component" value="Unassembled WGS sequence"/>
</dbReference>